<evidence type="ECO:0000259" key="3">
    <source>
        <dbReference type="Pfam" id="PF04073"/>
    </source>
</evidence>
<dbReference type="PANTHER" id="PTHR31423:SF3">
    <property type="entry name" value="PROLYL-TRNA SYNTHETASE ASSOCIATED DOMAIN-CONTAINING PROTEIN 1-RELATED"/>
    <property type="match status" value="1"/>
</dbReference>
<comment type="caution">
    <text evidence="4">The sequence shown here is derived from an EMBL/GenBank/DDBJ whole genome shotgun (WGS) entry which is preliminary data.</text>
</comment>
<dbReference type="EMBL" id="JACJJQ010000037">
    <property type="protein sequence ID" value="MBM6754603.1"/>
    <property type="molecule type" value="Genomic_DNA"/>
</dbReference>
<dbReference type="InterPro" id="IPR007214">
    <property type="entry name" value="YbaK/aa-tRNA-synth-assoc-dom"/>
</dbReference>
<gene>
    <name evidence="4" type="ORF">H5993_07510</name>
</gene>
<protein>
    <submittedName>
        <fullName evidence="4">Prolyl-tRNA synthetase associated domain-containing protein</fullName>
    </submittedName>
</protein>
<dbReference type="Pfam" id="PF04073">
    <property type="entry name" value="tRNA_edit"/>
    <property type="match status" value="1"/>
</dbReference>
<evidence type="ECO:0000256" key="2">
    <source>
        <dbReference type="ARBA" id="ARBA00022917"/>
    </source>
</evidence>
<sequence>MTVATYEQCINELKRLGIKYSMVDHPAAKTTEEADHYIEGYEGARTKTMFLHDKHHQHYMIIMDDAKRMDFKKFQEISGTKRISMAKDEEIMDELGLKPGIISPFGLINNEAKDIKIYVDQMVLDEPIWTFHPNENTHTIFLDNQDVLKFIEAQGFTYEVINL</sequence>
<evidence type="ECO:0000313" key="5">
    <source>
        <dbReference type="Proteomes" id="UP000776629"/>
    </source>
</evidence>
<evidence type="ECO:0000256" key="1">
    <source>
        <dbReference type="ARBA" id="ARBA00010201"/>
    </source>
</evidence>
<dbReference type="InterPro" id="IPR036754">
    <property type="entry name" value="YbaK/aa-tRNA-synt-asso_dom_sf"/>
</dbReference>
<organism evidence="4 5">
    <name type="scientific">Limosilactobacillus alvi</name>
    <dbReference type="NCBI Taxonomy" id="990412"/>
    <lineage>
        <taxon>Bacteria</taxon>
        <taxon>Bacillati</taxon>
        <taxon>Bacillota</taxon>
        <taxon>Bacilli</taxon>
        <taxon>Lactobacillales</taxon>
        <taxon>Lactobacillaceae</taxon>
        <taxon>Limosilactobacillus</taxon>
    </lineage>
</organism>
<accession>A0ABS2EQD0</accession>
<keyword evidence="5" id="KW-1185">Reference proteome</keyword>
<comment type="similarity">
    <text evidence="1">Belongs to the PRORSD1 family.</text>
</comment>
<feature type="domain" description="YbaK/aminoacyl-tRNA synthetase-associated" evidence="3">
    <location>
        <begin position="25"/>
        <end position="150"/>
    </location>
</feature>
<proteinExistence type="inferred from homology"/>
<dbReference type="CDD" id="cd04335">
    <property type="entry name" value="PrdX_deacylase"/>
    <property type="match status" value="1"/>
</dbReference>
<dbReference type="Proteomes" id="UP000776629">
    <property type="component" value="Unassembled WGS sequence"/>
</dbReference>
<dbReference type="RefSeq" id="WP_204776871.1">
    <property type="nucleotide sequence ID" value="NZ_JACJJQ010000037.1"/>
</dbReference>
<dbReference type="PANTHER" id="PTHR31423">
    <property type="entry name" value="YBAK DOMAIN-CONTAINING PROTEIN"/>
    <property type="match status" value="1"/>
</dbReference>
<name>A0ABS2EQD0_9LACO</name>
<dbReference type="SUPFAM" id="SSF55826">
    <property type="entry name" value="YbaK/ProRS associated domain"/>
    <property type="match status" value="1"/>
</dbReference>
<dbReference type="InterPro" id="IPR040285">
    <property type="entry name" value="ProX/PRXD1"/>
</dbReference>
<evidence type="ECO:0000313" key="4">
    <source>
        <dbReference type="EMBL" id="MBM6754603.1"/>
    </source>
</evidence>
<dbReference type="Gene3D" id="3.90.960.10">
    <property type="entry name" value="YbaK/aminoacyl-tRNA synthetase-associated domain"/>
    <property type="match status" value="1"/>
</dbReference>
<keyword evidence="2" id="KW-0648">Protein biosynthesis</keyword>
<reference evidence="4 5" key="1">
    <citation type="journal article" date="2021" name="Sci. Rep.">
        <title>The distribution of antibiotic resistance genes in chicken gut microbiota commensals.</title>
        <authorList>
            <person name="Juricova H."/>
            <person name="Matiasovicova J."/>
            <person name="Kubasova T."/>
            <person name="Cejkova D."/>
            <person name="Rychlik I."/>
        </authorList>
    </citation>
    <scope>NUCLEOTIDE SEQUENCE [LARGE SCALE GENOMIC DNA]</scope>
    <source>
        <strain evidence="4 5">An810</strain>
    </source>
</reference>